<keyword evidence="1" id="KW-0472">Membrane</keyword>
<evidence type="ECO:0000313" key="3">
    <source>
        <dbReference type="Proteomes" id="UP001215280"/>
    </source>
</evidence>
<gene>
    <name evidence="2" type="ORF">DFH07DRAFT_1025587</name>
</gene>
<dbReference type="EMBL" id="JARJLG010000059">
    <property type="protein sequence ID" value="KAJ7757222.1"/>
    <property type="molecule type" value="Genomic_DNA"/>
</dbReference>
<keyword evidence="3" id="KW-1185">Reference proteome</keyword>
<feature type="transmembrane region" description="Helical" evidence="1">
    <location>
        <begin position="44"/>
        <end position="63"/>
    </location>
</feature>
<reference evidence="2" key="1">
    <citation type="submission" date="2023-03" db="EMBL/GenBank/DDBJ databases">
        <title>Massive genome expansion in bonnet fungi (Mycena s.s.) driven by repeated elements and novel gene families across ecological guilds.</title>
        <authorList>
            <consortium name="Lawrence Berkeley National Laboratory"/>
            <person name="Harder C.B."/>
            <person name="Miyauchi S."/>
            <person name="Viragh M."/>
            <person name="Kuo A."/>
            <person name="Thoen E."/>
            <person name="Andreopoulos B."/>
            <person name="Lu D."/>
            <person name="Skrede I."/>
            <person name="Drula E."/>
            <person name="Henrissat B."/>
            <person name="Morin E."/>
            <person name="Kohler A."/>
            <person name="Barry K."/>
            <person name="LaButti K."/>
            <person name="Morin E."/>
            <person name="Salamov A."/>
            <person name="Lipzen A."/>
            <person name="Mereny Z."/>
            <person name="Hegedus B."/>
            <person name="Baldrian P."/>
            <person name="Stursova M."/>
            <person name="Weitz H."/>
            <person name="Taylor A."/>
            <person name="Grigoriev I.V."/>
            <person name="Nagy L.G."/>
            <person name="Martin F."/>
            <person name="Kauserud H."/>
        </authorList>
    </citation>
    <scope>NUCLEOTIDE SEQUENCE</scope>
    <source>
        <strain evidence="2">CBHHK188m</strain>
    </source>
</reference>
<sequence>MAFSWTLQTLAPNGPAIFLPTLLLLLALYPLLAPRFLNTKQCAWILTVPAVLTMSLLSVPFLIEYACLTPAVIVHAPVAGAGMHMLGGGSTLWSTTTHAREAWARTGNRFFQAYLVADLITGALAYRDQVGLLMGWVHHVLYIFMCEVSLNQGWACMEAGSASARAGPG</sequence>
<dbReference type="AlphaFoldDB" id="A0AAD7NER0"/>
<dbReference type="Proteomes" id="UP001215280">
    <property type="component" value="Unassembled WGS sequence"/>
</dbReference>
<feature type="transmembrane region" description="Helical" evidence="1">
    <location>
        <begin position="12"/>
        <end position="32"/>
    </location>
</feature>
<name>A0AAD7NER0_9AGAR</name>
<evidence type="ECO:0008006" key="4">
    <source>
        <dbReference type="Google" id="ProtNLM"/>
    </source>
</evidence>
<keyword evidence="1" id="KW-0812">Transmembrane</keyword>
<protein>
    <recommendedName>
        <fullName evidence="4">TLC domain-containing protein</fullName>
    </recommendedName>
</protein>
<evidence type="ECO:0000256" key="1">
    <source>
        <dbReference type="SAM" id="Phobius"/>
    </source>
</evidence>
<evidence type="ECO:0000313" key="2">
    <source>
        <dbReference type="EMBL" id="KAJ7757222.1"/>
    </source>
</evidence>
<comment type="caution">
    <text evidence="2">The sequence shown here is derived from an EMBL/GenBank/DDBJ whole genome shotgun (WGS) entry which is preliminary data.</text>
</comment>
<organism evidence="2 3">
    <name type="scientific">Mycena maculata</name>
    <dbReference type="NCBI Taxonomy" id="230809"/>
    <lineage>
        <taxon>Eukaryota</taxon>
        <taxon>Fungi</taxon>
        <taxon>Dikarya</taxon>
        <taxon>Basidiomycota</taxon>
        <taxon>Agaricomycotina</taxon>
        <taxon>Agaricomycetes</taxon>
        <taxon>Agaricomycetidae</taxon>
        <taxon>Agaricales</taxon>
        <taxon>Marasmiineae</taxon>
        <taxon>Mycenaceae</taxon>
        <taxon>Mycena</taxon>
    </lineage>
</organism>
<accession>A0AAD7NER0</accession>
<keyword evidence="1" id="KW-1133">Transmembrane helix</keyword>
<proteinExistence type="predicted"/>